<sequence>MRIRATVAAVSGALALSALAVPAAQADGSVSRADAAKILAAGQAASGKSAFSASAAADDVGKPYALNASFSNIKINKGKAIVAGITGTITVPITYTLTHGADVDITAEDFFTDVELYYGASYVDSDFGLLGDDWAHCAAASTTVANCAQSIVIQPTRDLFNESAGKWKAFAYAEAWNGQDLGSDDFDATKVGVVEKDLIAGPSLLRAAKLSVNATPEPVVKGKTITVTGKLTRANWDGANYTGYAGQSVQLQFRKNGTSAYTVVKTIKTTTKGDLKTTVKATADGYFRYVFTGTATTGALGATPDFIDVK</sequence>
<evidence type="ECO:0008006" key="3">
    <source>
        <dbReference type="Google" id="ProtNLM"/>
    </source>
</evidence>
<dbReference type="EMBL" id="JAAGLU010000021">
    <property type="protein sequence ID" value="NEC89014.1"/>
    <property type="molecule type" value="Genomic_DNA"/>
</dbReference>
<evidence type="ECO:0000313" key="2">
    <source>
        <dbReference type="EMBL" id="NEC89014.1"/>
    </source>
</evidence>
<proteinExistence type="predicted"/>
<reference evidence="2" key="1">
    <citation type="submission" date="2020-01" db="EMBL/GenBank/DDBJ databases">
        <title>Insect and environment-associated Actinomycetes.</title>
        <authorList>
            <person name="Currrie C."/>
            <person name="Chevrette M."/>
            <person name="Carlson C."/>
            <person name="Stubbendieck R."/>
            <person name="Wendt-Pienkowski E."/>
        </authorList>
    </citation>
    <scope>NUCLEOTIDE SEQUENCE</scope>
    <source>
        <strain evidence="2">SID12501</strain>
    </source>
</reference>
<keyword evidence="1" id="KW-0732">Signal</keyword>
<feature type="signal peptide" evidence="1">
    <location>
        <begin position="1"/>
        <end position="20"/>
    </location>
</feature>
<evidence type="ECO:0000256" key="1">
    <source>
        <dbReference type="SAM" id="SignalP"/>
    </source>
</evidence>
<feature type="chain" id="PRO_5038452545" description="Calcium-binding protein" evidence="1">
    <location>
        <begin position="21"/>
        <end position="310"/>
    </location>
</feature>
<protein>
    <recommendedName>
        <fullName evidence="3">Calcium-binding protein</fullName>
    </recommendedName>
</protein>
<dbReference type="RefSeq" id="WP_164317489.1">
    <property type="nucleotide sequence ID" value="NZ_JAAGLU010000021.1"/>
</dbReference>
<organism evidence="2">
    <name type="scientific">Streptomyces sp. SID12501</name>
    <dbReference type="NCBI Taxonomy" id="2706042"/>
    <lineage>
        <taxon>Bacteria</taxon>
        <taxon>Bacillati</taxon>
        <taxon>Actinomycetota</taxon>
        <taxon>Actinomycetes</taxon>
        <taxon>Kitasatosporales</taxon>
        <taxon>Streptomycetaceae</taxon>
        <taxon>Streptomyces</taxon>
    </lineage>
</organism>
<comment type="caution">
    <text evidence="2">The sequence shown here is derived from an EMBL/GenBank/DDBJ whole genome shotgun (WGS) entry which is preliminary data.</text>
</comment>
<gene>
    <name evidence="2" type="ORF">G3I71_25095</name>
</gene>
<accession>A0A6B3BXN8</accession>
<dbReference type="AlphaFoldDB" id="A0A6B3BXN8"/>
<name>A0A6B3BXN8_9ACTN</name>